<proteinExistence type="predicted"/>
<comment type="caution">
    <text evidence="2">The sequence shown here is derived from an EMBL/GenBank/DDBJ whole genome shotgun (WGS) entry which is preliminary data.</text>
</comment>
<dbReference type="PANTHER" id="PTHR48079">
    <property type="entry name" value="PROTEIN YEEZ"/>
    <property type="match status" value="1"/>
</dbReference>
<feature type="domain" description="NAD-dependent epimerase/dehydratase" evidence="1">
    <location>
        <begin position="2"/>
        <end position="217"/>
    </location>
</feature>
<dbReference type="Pfam" id="PF01370">
    <property type="entry name" value="Epimerase"/>
    <property type="match status" value="1"/>
</dbReference>
<dbReference type="InterPro" id="IPR001509">
    <property type="entry name" value="Epimerase_deHydtase"/>
</dbReference>
<dbReference type="EMBL" id="JACOIJ010000033">
    <property type="protein sequence ID" value="MBD1430634.1"/>
    <property type="molecule type" value="Genomic_DNA"/>
</dbReference>
<keyword evidence="3" id="KW-1185">Reference proteome</keyword>
<reference evidence="2 3" key="1">
    <citation type="submission" date="2020-08" db="EMBL/GenBank/DDBJ databases">
        <title>Sphingobacterium sp. DN04309 isolated from aquaculture water.</title>
        <authorList>
            <person name="Zhang M."/>
        </authorList>
    </citation>
    <scope>NUCLEOTIDE SEQUENCE [LARGE SCALE GENOMIC DNA]</scope>
    <source>
        <strain evidence="2 3">DN04309</strain>
    </source>
</reference>
<accession>A0ABR7YH42</accession>
<protein>
    <submittedName>
        <fullName evidence="2">NAD-dependent epimerase/dehydratase family protein</fullName>
    </submittedName>
</protein>
<dbReference type="InterPro" id="IPR036291">
    <property type="entry name" value="NAD(P)-bd_dom_sf"/>
</dbReference>
<dbReference type="Gene3D" id="3.40.50.720">
    <property type="entry name" value="NAD(P)-binding Rossmann-like Domain"/>
    <property type="match status" value="1"/>
</dbReference>
<sequence length="329" mass="36280">MILVTGGTGFLGSTLIKLLIEQGHAVVATKRASSTIPNMLKASSLIHWVDADITDYFAIADIFKNITHVYHCAAKVSYQKEDAQELYLVNVEGTSHIVNLCVENNVRLVHVSSIAALGTSKNNKPVNELDKWEYDPKMSNYALSKYKAELEVWRGINEGLDAVIVNPSVIMGIGSYKKGSGAIFELVNNGIKIFTGGSVGIVDVDDVSKIMVQLMNSESISGERFILNAENISNKELLYRIAKLIDKKPPTIKANNFMLSAAWRLSKLLSKITGKKPVITEESARAASELLAYSNEKITQELNYSFKPLNKTLQEIANAYYNNNSTQTI</sequence>
<dbReference type="Proteomes" id="UP000651271">
    <property type="component" value="Unassembled WGS sequence"/>
</dbReference>
<name>A0ABR7YH42_9SPHI</name>
<dbReference type="SUPFAM" id="SSF51735">
    <property type="entry name" value="NAD(P)-binding Rossmann-fold domains"/>
    <property type="match status" value="1"/>
</dbReference>
<dbReference type="PANTHER" id="PTHR48079:SF6">
    <property type="entry name" value="NAD(P)-BINDING DOMAIN-CONTAINING PROTEIN-RELATED"/>
    <property type="match status" value="1"/>
</dbReference>
<evidence type="ECO:0000259" key="1">
    <source>
        <dbReference type="Pfam" id="PF01370"/>
    </source>
</evidence>
<gene>
    <name evidence="2" type="ORF">H8B04_13890</name>
</gene>
<evidence type="ECO:0000313" key="3">
    <source>
        <dbReference type="Proteomes" id="UP000651271"/>
    </source>
</evidence>
<dbReference type="RefSeq" id="WP_190302739.1">
    <property type="nucleotide sequence ID" value="NZ_JACOIJ010000033.1"/>
</dbReference>
<evidence type="ECO:0000313" key="2">
    <source>
        <dbReference type="EMBL" id="MBD1430634.1"/>
    </source>
</evidence>
<dbReference type="InterPro" id="IPR051783">
    <property type="entry name" value="NAD(P)-dependent_oxidoreduct"/>
</dbReference>
<organism evidence="2 3">
    <name type="scientific">Sphingobacterium litopenaei</name>
    <dbReference type="NCBI Taxonomy" id="2763500"/>
    <lineage>
        <taxon>Bacteria</taxon>
        <taxon>Pseudomonadati</taxon>
        <taxon>Bacteroidota</taxon>
        <taxon>Sphingobacteriia</taxon>
        <taxon>Sphingobacteriales</taxon>
        <taxon>Sphingobacteriaceae</taxon>
        <taxon>Sphingobacterium</taxon>
    </lineage>
</organism>